<keyword evidence="3" id="KW-0732">Signal</keyword>
<evidence type="ECO:0000313" key="4">
    <source>
        <dbReference type="EMBL" id="CDJ61240.1"/>
    </source>
</evidence>
<organism evidence="4 5">
    <name type="scientific">Eimeria maxima</name>
    <name type="common">Coccidian parasite</name>
    <dbReference type="NCBI Taxonomy" id="5804"/>
    <lineage>
        <taxon>Eukaryota</taxon>
        <taxon>Sar</taxon>
        <taxon>Alveolata</taxon>
        <taxon>Apicomplexa</taxon>
        <taxon>Conoidasida</taxon>
        <taxon>Coccidia</taxon>
        <taxon>Eucoccidiorida</taxon>
        <taxon>Eimeriorina</taxon>
        <taxon>Eimeriidae</taxon>
        <taxon>Eimeria</taxon>
    </lineage>
</organism>
<accession>U6MHW1</accession>
<feature type="signal peptide" evidence="3">
    <location>
        <begin position="1"/>
        <end position="26"/>
    </location>
</feature>
<name>U6MHW1_EIMMA</name>
<feature type="region of interest" description="Disordered" evidence="2">
    <location>
        <begin position="167"/>
        <end position="191"/>
    </location>
</feature>
<feature type="region of interest" description="Disordered" evidence="2">
    <location>
        <begin position="231"/>
        <end position="253"/>
    </location>
</feature>
<evidence type="ECO:0000256" key="1">
    <source>
        <dbReference type="SAM" id="Coils"/>
    </source>
</evidence>
<dbReference type="OMA" id="FRREQIC"/>
<feature type="compositionally biased region" description="Low complexity" evidence="2">
    <location>
        <begin position="171"/>
        <end position="180"/>
    </location>
</feature>
<dbReference type="RefSeq" id="XP_013337890.1">
    <property type="nucleotide sequence ID" value="XM_013482436.1"/>
</dbReference>
<dbReference type="VEuPathDB" id="ToxoDB:EMWEY_00009450"/>
<keyword evidence="5" id="KW-1185">Reference proteome</keyword>
<evidence type="ECO:0000256" key="2">
    <source>
        <dbReference type="SAM" id="MobiDB-lite"/>
    </source>
</evidence>
<feature type="region of interest" description="Disordered" evidence="2">
    <location>
        <begin position="60"/>
        <end position="85"/>
    </location>
</feature>
<reference evidence="4" key="1">
    <citation type="submission" date="2013-10" db="EMBL/GenBank/DDBJ databases">
        <title>Genomic analysis of the causative agents of coccidiosis in chickens.</title>
        <authorList>
            <person name="Reid A.J."/>
            <person name="Blake D."/>
            <person name="Billington K."/>
            <person name="Browne H."/>
            <person name="Dunn M."/>
            <person name="Hung S."/>
            <person name="Kawahara F."/>
            <person name="Miranda-Saavedra D."/>
            <person name="Mourier T."/>
            <person name="Nagra H."/>
            <person name="Otto T.D."/>
            <person name="Rawlings N."/>
            <person name="Sanchez A."/>
            <person name="Sanders M."/>
            <person name="Subramaniam C."/>
            <person name="Tay Y."/>
            <person name="Dear P."/>
            <person name="Doerig C."/>
            <person name="Gruber A."/>
            <person name="Parkinson J."/>
            <person name="Shirley M."/>
            <person name="Wan K.L."/>
            <person name="Berriman M."/>
            <person name="Tomley F."/>
            <person name="Pain A."/>
        </authorList>
    </citation>
    <scope>NUCLEOTIDE SEQUENCE [LARGE SCALE GENOMIC DNA]</scope>
    <source>
        <strain evidence="4">Weybridge</strain>
    </source>
</reference>
<dbReference type="AlphaFoldDB" id="U6MHW1"/>
<proteinExistence type="predicted"/>
<protein>
    <recommendedName>
        <fullName evidence="6">Myosin heavy chain</fullName>
    </recommendedName>
</protein>
<feature type="coiled-coil region" evidence="1">
    <location>
        <begin position="432"/>
        <end position="459"/>
    </location>
</feature>
<feature type="chain" id="PRO_5004676258" description="Myosin heavy chain" evidence="3">
    <location>
        <begin position="27"/>
        <end position="731"/>
    </location>
</feature>
<evidence type="ECO:0008006" key="6">
    <source>
        <dbReference type="Google" id="ProtNLM"/>
    </source>
</evidence>
<keyword evidence="1" id="KW-0175">Coiled coil</keyword>
<evidence type="ECO:0000313" key="5">
    <source>
        <dbReference type="Proteomes" id="UP000030763"/>
    </source>
</evidence>
<reference evidence="4" key="2">
    <citation type="submission" date="2013-10" db="EMBL/GenBank/DDBJ databases">
        <authorList>
            <person name="Aslett M."/>
        </authorList>
    </citation>
    <scope>NUCLEOTIDE SEQUENCE [LARGE SCALE GENOMIC DNA]</scope>
    <source>
        <strain evidence="4">Weybridge</strain>
    </source>
</reference>
<dbReference type="Proteomes" id="UP000030763">
    <property type="component" value="Unassembled WGS sequence"/>
</dbReference>
<sequence length="731" mass="79087">MLSLISVPAVPRWLWMLGLLCEHVAAANSAVSSFPGNETESLGFAFITADQLFTEGSLEGEEGSRAFQATPASEDTTGSMSPRSPRVNIVFPRTEGTNPALQGGGVPKADGIQPYGTPPSPAHHNAKEGRRSLRAPLSAAVVFLVVCLGLLASRTFKLRAGRKPLVYPHVQQPQQKPQQQERGGEAGPSRGEQLHELQKLQSLATYLAETVGTDSSLAALQQFRSSVQRASEAQPSIVTDSGSTTEPSESSMKEVLDQSVSALSQLYEAARQHGVSLAQKIQRSNDSFVFSEEELQAMGGYFGSALAALLGFHLESLEFSVDFLVKNAEAAEKELRELGDYKEGQGRHLLATVVADVELIRAAHEAVEMLDEFAGNLKSRTFTVLLSHIQKEQRCIHRECRDLLDEQRVRCKVENQRQLSLSPVDTSALEKLNAVEGELRKAKQMLQVHREKIGELRMKKDILPAAAASQEAKTVGRDLKALLEQAASSLSEIAGTAGAEWAAQDKEVQRVMHSLTSRASQEAATVADIVGSMQKEVQLQKPITPPFAWMRQNRGRESPEANTFINPSVETLLPTWLQQVAENAQAVANQAADAAAEVGRGGIGSTASESLHAASRATMLAEALSQEADLLGLRAQLLASLKFEMQASDILARRAAAAAGATAETEEFQHHWRVSLPPHQIQHVQELLDKIKLAKEETWSVGSLRALATAAAAMISASFELISIVHGNEKQ</sequence>
<dbReference type="EMBL" id="HG722036">
    <property type="protein sequence ID" value="CDJ61240.1"/>
    <property type="molecule type" value="Genomic_DNA"/>
</dbReference>
<dbReference type="OrthoDB" id="347731at2759"/>
<feature type="compositionally biased region" description="Polar residues" evidence="2">
    <location>
        <begin position="70"/>
        <end position="82"/>
    </location>
</feature>
<dbReference type="GeneID" id="25334931"/>
<evidence type="ECO:0000256" key="3">
    <source>
        <dbReference type="SAM" id="SignalP"/>
    </source>
</evidence>
<gene>
    <name evidence="4" type="ORF">EMWEY_00009450</name>
</gene>
<feature type="compositionally biased region" description="Polar residues" evidence="2">
    <location>
        <begin position="231"/>
        <end position="250"/>
    </location>
</feature>